<protein>
    <recommendedName>
        <fullName evidence="3">Solute-binding protein family 5 domain-containing protein</fullName>
    </recommendedName>
</protein>
<evidence type="ECO:0000256" key="2">
    <source>
        <dbReference type="SAM" id="SignalP"/>
    </source>
</evidence>
<dbReference type="KEGG" id="csph:CSPHI_03880"/>
<dbReference type="PANTHER" id="PTHR30290">
    <property type="entry name" value="PERIPLASMIC BINDING COMPONENT OF ABC TRANSPORTER"/>
    <property type="match status" value="1"/>
</dbReference>
<reference evidence="4 5" key="1">
    <citation type="submission" date="2014-08" db="EMBL/GenBank/DDBJ databases">
        <title>Complete genome sequence of Corynebacterium sphenisci CECT 5990(T) (=DSM 44792(T)), isolated from healthy wild penguins.</title>
        <authorList>
            <person name="Ruckert C."/>
            <person name="Albersmeier A."/>
            <person name="Winkler A."/>
            <person name="Kalinowski J."/>
        </authorList>
    </citation>
    <scope>NUCLEOTIDE SEQUENCE [LARGE SCALE GENOMIC DNA]</scope>
    <source>
        <strain evidence="4 5">DSM 44792</strain>
    </source>
</reference>
<dbReference type="STRING" id="1437874.CSPHI_03880"/>
<name>A0A1L7CX29_9CORY</name>
<dbReference type="EMBL" id="CP009248">
    <property type="protein sequence ID" value="APT90342.1"/>
    <property type="molecule type" value="Genomic_DNA"/>
</dbReference>
<dbReference type="InterPro" id="IPR039424">
    <property type="entry name" value="SBP_5"/>
</dbReference>
<dbReference type="Proteomes" id="UP000185469">
    <property type="component" value="Chromosome"/>
</dbReference>
<accession>A0A1L7CX29</accession>
<evidence type="ECO:0000313" key="4">
    <source>
        <dbReference type="EMBL" id="APT90342.1"/>
    </source>
</evidence>
<dbReference type="Gene3D" id="3.10.105.10">
    <property type="entry name" value="Dipeptide-binding Protein, Domain 3"/>
    <property type="match status" value="1"/>
</dbReference>
<proteinExistence type="predicted"/>
<dbReference type="GO" id="GO:0015833">
    <property type="term" value="P:peptide transport"/>
    <property type="evidence" value="ECO:0007669"/>
    <property type="project" value="TreeGrafter"/>
</dbReference>
<organism evidence="4 5">
    <name type="scientific">Corynebacterium sphenisci DSM 44792</name>
    <dbReference type="NCBI Taxonomy" id="1437874"/>
    <lineage>
        <taxon>Bacteria</taxon>
        <taxon>Bacillati</taxon>
        <taxon>Actinomycetota</taxon>
        <taxon>Actinomycetes</taxon>
        <taxon>Mycobacteriales</taxon>
        <taxon>Corynebacteriaceae</taxon>
        <taxon>Corynebacterium</taxon>
    </lineage>
</organism>
<dbReference type="InterPro" id="IPR000914">
    <property type="entry name" value="SBP_5_dom"/>
</dbReference>
<dbReference type="Pfam" id="PF00496">
    <property type="entry name" value="SBP_bac_5"/>
    <property type="match status" value="1"/>
</dbReference>
<feature type="signal peptide" evidence="2">
    <location>
        <begin position="1"/>
        <end position="28"/>
    </location>
</feature>
<dbReference type="SUPFAM" id="SSF53850">
    <property type="entry name" value="Periplasmic binding protein-like II"/>
    <property type="match status" value="1"/>
</dbReference>
<feature type="compositionally biased region" description="Low complexity" evidence="1">
    <location>
        <begin position="479"/>
        <end position="499"/>
    </location>
</feature>
<keyword evidence="5" id="KW-1185">Reference proteome</keyword>
<dbReference type="OrthoDB" id="9803988at2"/>
<gene>
    <name evidence="4" type="ORF">CSPHI_03880</name>
</gene>
<feature type="compositionally biased region" description="Low complexity" evidence="1">
    <location>
        <begin position="606"/>
        <end position="627"/>
    </location>
</feature>
<feature type="region of interest" description="Disordered" evidence="1">
    <location>
        <begin position="464"/>
        <end position="522"/>
    </location>
</feature>
<evidence type="ECO:0000256" key="1">
    <source>
        <dbReference type="SAM" id="MobiDB-lite"/>
    </source>
</evidence>
<evidence type="ECO:0000259" key="3">
    <source>
        <dbReference type="Pfam" id="PF00496"/>
    </source>
</evidence>
<keyword evidence="2" id="KW-0732">Signal</keyword>
<feature type="chain" id="PRO_5038994495" description="Solute-binding protein family 5 domain-containing protein" evidence="2">
    <location>
        <begin position="29"/>
        <end position="651"/>
    </location>
</feature>
<feature type="domain" description="Solute-binding protein family 5" evidence="3">
    <location>
        <begin position="132"/>
        <end position="379"/>
    </location>
</feature>
<dbReference type="RefSeq" id="WP_075691572.1">
    <property type="nucleotide sequence ID" value="NZ_CP009248.1"/>
</dbReference>
<dbReference type="GO" id="GO:1904680">
    <property type="term" value="F:peptide transmembrane transporter activity"/>
    <property type="evidence" value="ECO:0007669"/>
    <property type="project" value="TreeGrafter"/>
</dbReference>
<dbReference type="AlphaFoldDB" id="A0A1L7CX29"/>
<sequence length="651" mass="66328">MSHGPVAPRRARAAAALAAAALAASCMANPGDPPVVADPGGGAPPEPAPAGRDEAVIEIGVGVFGEGFNPHLAATADPVTDLVADMVLPSAFIPDADDPARLVRNGDLLSSAAVLGPEGTPARDFDAAAAAPGEKTLRYRIAPGAQWSDGTPISGADFTYLREGMVRTPGVRGGAGYERITSITVTGAGRVVDVAVEGPLPQWRELFRHLLPSHLLRAGGGSFATIMRDGVVASGAAFAVENIDIGRNEVRLVRNDRFWGRRPPLTETVVLRAERGPVPGAEQLRTGRLQAVQVRPEETTALAYSMVPGATLLPTPRPRTLTLQANLASPWLADRDTRRAVLAAVSQGDIAAVATGRRSDLVIPAPPASIAEADRAPLPPGPLVIGAMDGEVATAAARVIAAELTAAGVETTVSRAEPDELARTALPHGMVDLVVGWADDADTVLAAADRFGCPARTRIAGRAGDPAIGLRGPGRAGAEGEPAPGADGAAGTGADPSAGEAAPDWAPEDPGEPVGRPPARGGNLSGLCDPLVERLLAEHAAEVAVPAELRAAIDAAAVALPIVADGTLTVIGEDVAARGRGAPAGWPAAADIGALLTLPDWRRVPAGRAADPDPGADPGDPDAAPAGQDRRGPDRAEDPGRRETEEQEERG</sequence>
<dbReference type="Gene3D" id="3.90.76.10">
    <property type="entry name" value="Dipeptide-binding Protein, Domain 1"/>
    <property type="match status" value="1"/>
</dbReference>
<feature type="compositionally biased region" description="Basic and acidic residues" evidence="1">
    <location>
        <begin position="628"/>
        <end position="651"/>
    </location>
</feature>
<dbReference type="PANTHER" id="PTHR30290:SF65">
    <property type="entry name" value="MONOACYL PHOSPHATIDYLINOSITOL TETRAMANNOSIDE-BINDING PROTEIN LPQW-RELATED"/>
    <property type="match status" value="1"/>
</dbReference>
<evidence type="ECO:0000313" key="5">
    <source>
        <dbReference type="Proteomes" id="UP000185469"/>
    </source>
</evidence>
<feature type="region of interest" description="Disordered" evidence="1">
    <location>
        <begin position="603"/>
        <end position="651"/>
    </location>
</feature>